<proteinExistence type="predicted"/>
<protein>
    <submittedName>
        <fullName evidence="3">DUF320 domain-containing protein</fullName>
    </submittedName>
</protein>
<reference evidence="3 4" key="1">
    <citation type="submission" date="2018-10" db="EMBL/GenBank/DDBJ databases">
        <title>Isolation, diversity and antifungal activity of actinobacteria from wheat.</title>
        <authorList>
            <person name="Han C."/>
        </authorList>
    </citation>
    <scope>NUCLEOTIDE SEQUENCE [LARGE SCALE GENOMIC DNA]</scope>
    <source>
        <strain evidence="3 4">NEAU-YY56</strain>
    </source>
</reference>
<accession>A0A3M2IJ66</accession>
<comment type="caution">
    <text evidence="3">The sequence shown here is derived from an EMBL/GenBank/DDBJ whole genome shotgun (WGS) entry which is preliminary data.</text>
</comment>
<feature type="signal peptide" evidence="2">
    <location>
        <begin position="1"/>
        <end position="28"/>
    </location>
</feature>
<evidence type="ECO:0000256" key="1">
    <source>
        <dbReference type="SAM" id="MobiDB-lite"/>
    </source>
</evidence>
<dbReference type="EMBL" id="RFFI01000280">
    <property type="protein sequence ID" value="RMI00294.1"/>
    <property type="molecule type" value="Genomic_DNA"/>
</dbReference>
<keyword evidence="2" id="KW-0732">Signal</keyword>
<feature type="region of interest" description="Disordered" evidence="1">
    <location>
        <begin position="64"/>
        <end position="99"/>
    </location>
</feature>
<keyword evidence="4" id="KW-1185">Reference proteome</keyword>
<evidence type="ECO:0000313" key="3">
    <source>
        <dbReference type="EMBL" id="RMI00294.1"/>
    </source>
</evidence>
<dbReference type="AlphaFoldDB" id="A0A3M2IJ66"/>
<gene>
    <name evidence="3" type="ORF">EBM89_20865</name>
</gene>
<feature type="non-terminal residue" evidence="3">
    <location>
        <position position="99"/>
    </location>
</feature>
<organism evidence="3 4">
    <name type="scientific">Cellulomonas triticagri</name>
    <dbReference type="NCBI Taxonomy" id="2483352"/>
    <lineage>
        <taxon>Bacteria</taxon>
        <taxon>Bacillati</taxon>
        <taxon>Actinomycetota</taxon>
        <taxon>Actinomycetes</taxon>
        <taxon>Micrococcales</taxon>
        <taxon>Cellulomonadaceae</taxon>
        <taxon>Cellulomonas</taxon>
    </lineage>
</organism>
<evidence type="ECO:0000256" key="2">
    <source>
        <dbReference type="SAM" id="SignalP"/>
    </source>
</evidence>
<feature type="chain" id="PRO_5018163980" evidence="2">
    <location>
        <begin position="29"/>
        <end position="99"/>
    </location>
</feature>
<dbReference type="Proteomes" id="UP000269289">
    <property type="component" value="Unassembled WGS sequence"/>
</dbReference>
<evidence type="ECO:0000313" key="4">
    <source>
        <dbReference type="Proteomes" id="UP000269289"/>
    </source>
</evidence>
<name>A0A3M2IJ66_9CELL</name>
<sequence length="99" mass="9138">MHTTARRALQTALLTGGLLVAGAAAAHAADDDGLLSGLGLEVPVDVSVDIDDLAVGVLGDATTTAPAVPAPTGAPAAPAAPTAAVDGGDASGTASGASV</sequence>